<dbReference type="PANTHER" id="PTHR33619:SF3">
    <property type="entry name" value="POLYSACCHARIDE EXPORT PROTEIN GFCE-RELATED"/>
    <property type="match status" value="1"/>
</dbReference>
<proteinExistence type="predicted"/>
<feature type="domain" description="Soluble ligand binding" evidence="4">
    <location>
        <begin position="466"/>
        <end position="509"/>
    </location>
</feature>
<name>A0A8J6ISB7_9ALTE</name>
<gene>
    <name evidence="5" type="ORF">H8B19_03650</name>
</gene>
<feature type="domain" description="Polysaccharide export protein N-terminal" evidence="3">
    <location>
        <begin position="91"/>
        <end position="164"/>
    </location>
</feature>
<dbReference type="GO" id="GO:0015159">
    <property type="term" value="F:polysaccharide transmembrane transporter activity"/>
    <property type="evidence" value="ECO:0007669"/>
    <property type="project" value="InterPro"/>
</dbReference>
<comment type="caution">
    <text evidence="5">The sequence shown here is derived from an EMBL/GenBank/DDBJ whole genome shotgun (WGS) entry which is preliminary data.</text>
</comment>
<evidence type="ECO:0000259" key="4">
    <source>
        <dbReference type="Pfam" id="PF10531"/>
    </source>
</evidence>
<keyword evidence="6" id="KW-1185">Reference proteome</keyword>
<feature type="chain" id="PRO_5035274468" evidence="2">
    <location>
        <begin position="22"/>
        <end position="573"/>
    </location>
</feature>
<dbReference type="InterPro" id="IPR019554">
    <property type="entry name" value="Soluble_ligand-bd"/>
</dbReference>
<evidence type="ECO:0000259" key="3">
    <source>
        <dbReference type="Pfam" id="PF02563"/>
    </source>
</evidence>
<evidence type="ECO:0000256" key="1">
    <source>
        <dbReference type="ARBA" id="ARBA00022729"/>
    </source>
</evidence>
<dbReference type="Pfam" id="PF02563">
    <property type="entry name" value="Poly_export"/>
    <property type="match status" value="1"/>
</dbReference>
<organism evidence="5 6">
    <name type="scientific">Neptunicella marina</name>
    <dbReference type="NCBI Taxonomy" id="2125989"/>
    <lineage>
        <taxon>Bacteria</taxon>
        <taxon>Pseudomonadati</taxon>
        <taxon>Pseudomonadota</taxon>
        <taxon>Gammaproteobacteria</taxon>
        <taxon>Alteromonadales</taxon>
        <taxon>Alteromonadaceae</taxon>
        <taxon>Neptunicella</taxon>
    </lineage>
</organism>
<dbReference type="Proteomes" id="UP000601768">
    <property type="component" value="Unassembled WGS sequence"/>
</dbReference>
<evidence type="ECO:0000313" key="6">
    <source>
        <dbReference type="Proteomes" id="UP000601768"/>
    </source>
</evidence>
<evidence type="ECO:0000313" key="5">
    <source>
        <dbReference type="EMBL" id="MBC3764957.1"/>
    </source>
</evidence>
<keyword evidence="1 2" id="KW-0732">Signal</keyword>
<reference evidence="5" key="1">
    <citation type="journal article" date="2018" name="Int. J. Syst. Evol. Microbiol.">
        <title>Neptunicella marina gen. nov., sp. nov., isolated from surface seawater.</title>
        <authorList>
            <person name="Liu X."/>
            <person name="Lai Q."/>
            <person name="Du Y."/>
            <person name="Zhang X."/>
            <person name="Liu Z."/>
            <person name="Sun F."/>
            <person name="Shao Z."/>
        </authorList>
    </citation>
    <scope>NUCLEOTIDE SEQUENCE</scope>
    <source>
        <strain evidence="5">S27-2</strain>
    </source>
</reference>
<dbReference type="PANTHER" id="PTHR33619">
    <property type="entry name" value="POLYSACCHARIDE EXPORT PROTEIN GFCE-RELATED"/>
    <property type="match status" value="1"/>
</dbReference>
<dbReference type="InterPro" id="IPR049712">
    <property type="entry name" value="Poly_export"/>
</dbReference>
<dbReference type="Gene3D" id="3.30.1950.10">
    <property type="entry name" value="wza like domain"/>
    <property type="match status" value="1"/>
</dbReference>
<accession>A0A8J6ISB7</accession>
<sequence>MRLLKAFLFSVSTFCPLLIFAQNYDEAQLADDAKTAVNKQVDVSDYIQRESKFSTPQLNAQNEQPEGISIKPFGANLFESGLNSARSDGLNPDYVIVPGDKIAVQLWGATELANVFTVDNQGNIFIPQVGPIHVSGISASQLNNTVSQKVKAIYPNNVSIYVNLLSATPVNVYVTGPVLKPGQYAGLANESLLYYLKQAGGIDPLRGSYRRIFVKRNEQVVANFDLYQFLRAGNLAAFNFKDGDVILVGQQGATVTVEGAARYPLTFELTQQHSKGSDLIKFARPLSKTSHVAINGNRAEGPFSDYIPIADFDDFIISDGDTVLFNDDLRPQVISVKISGSYLGPSFYAVGKNTKLKELLDYVEVDPNLADVRSIYIKRESVAQQQKELLEMSLQRLERSVFTAPAASDGESRIRAQEAELVMKFVEHARQIKPLGKVVLSGNNDVANINLEQGDEIVIPQYSDLVQIAGEVLLPQAIVYDKNYSVLDYINWSGGYSERANTEKVAIIHANGLTTFVTINGGSGWFGSNNDYIIQPGDKILVIPRVDTKMLQAVKDITQIIYQIAVAANVAIK</sequence>
<dbReference type="EMBL" id="JACNEP010000002">
    <property type="protein sequence ID" value="MBC3764957.1"/>
    <property type="molecule type" value="Genomic_DNA"/>
</dbReference>
<dbReference type="InterPro" id="IPR003715">
    <property type="entry name" value="Poly_export_N"/>
</dbReference>
<dbReference type="AlphaFoldDB" id="A0A8J6ISB7"/>
<reference evidence="5" key="2">
    <citation type="submission" date="2020-08" db="EMBL/GenBank/DDBJ databases">
        <authorList>
            <person name="Lai Q."/>
        </authorList>
    </citation>
    <scope>NUCLEOTIDE SEQUENCE</scope>
    <source>
        <strain evidence="5">S27-2</strain>
    </source>
</reference>
<dbReference type="Gene3D" id="3.10.560.10">
    <property type="entry name" value="Outer membrane lipoprotein wza domain like"/>
    <property type="match status" value="2"/>
</dbReference>
<feature type="signal peptide" evidence="2">
    <location>
        <begin position="1"/>
        <end position="21"/>
    </location>
</feature>
<evidence type="ECO:0000256" key="2">
    <source>
        <dbReference type="SAM" id="SignalP"/>
    </source>
</evidence>
<dbReference type="Pfam" id="PF10531">
    <property type="entry name" value="SLBB"/>
    <property type="match status" value="1"/>
</dbReference>
<protein>
    <submittedName>
        <fullName evidence="5">Polysaccharide biosynthesis/export family protein</fullName>
    </submittedName>
</protein>